<protein>
    <submittedName>
        <fullName evidence="1">Uncharacterized protein</fullName>
    </submittedName>
</protein>
<evidence type="ECO:0000313" key="1">
    <source>
        <dbReference type="EMBL" id="KAH0540276.1"/>
    </source>
</evidence>
<proteinExistence type="predicted"/>
<organism evidence="1 2">
    <name type="scientific">Cotesia glomerata</name>
    <name type="common">Lepidopteran parasitic wasp</name>
    <name type="synonym">Apanteles glomeratus</name>
    <dbReference type="NCBI Taxonomy" id="32391"/>
    <lineage>
        <taxon>Eukaryota</taxon>
        <taxon>Metazoa</taxon>
        <taxon>Ecdysozoa</taxon>
        <taxon>Arthropoda</taxon>
        <taxon>Hexapoda</taxon>
        <taxon>Insecta</taxon>
        <taxon>Pterygota</taxon>
        <taxon>Neoptera</taxon>
        <taxon>Endopterygota</taxon>
        <taxon>Hymenoptera</taxon>
        <taxon>Apocrita</taxon>
        <taxon>Ichneumonoidea</taxon>
        <taxon>Braconidae</taxon>
        <taxon>Microgastrinae</taxon>
        <taxon>Cotesia</taxon>
    </lineage>
</organism>
<keyword evidence="2" id="KW-1185">Reference proteome</keyword>
<dbReference type="AlphaFoldDB" id="A0AAV7I4X8"/>
<reference evidence="1 2" key="1">
    <citation type="journal article" date="2021" name="J. Hered.">
        <title>A chromosome-level genome assembly of the parasitoid wasp, Cotesia glomerata (Hymenoptera: Braconidae).</title>
        <authorList>
            <person name="Pinto B.J."/>
            <person name="Weis J.J."/>
            <person name="Gamble T."/>
            <person name="Ode P.J."/>
            <person name="Paul R."/>
            <person name="Zaspel J.M."/>
        </authorList>
    </citation>
    <scope>NUCLEOTIDE SEQUENCE [LARGE SCALE GENOMIC DNA]</scope>
    <source>
        <strain evidence="1">CgM1</strain>
    </source>
</reference>
<name>A0AAV7I4X8_COTGL</name>
<dbReference type="Proteomes" id="UP000826195">
    <property type="component" value="Unassembled WGS sequence"/>
</dbReference>
<evidence type="ECO:0000313" key="2">
    <source>
        <dbReference type="Proteomes" id="UP000826195"/>
    </source>
</evidence>
<comment type="caution">
    <text evidence="1">The sequence shown here is derived from an EMBL/GenBank/DDBJ whole genome shotgun (WGS) entry which is preliminary data.</text>
</comment>
<gene>
    <name evidence="1" type="ORF">KQX54_015272</name>
</gene>
<accession>A0AAV7I4X8</accession>
<dbReference type="EMBL" id="JAHXZJ010002609">
    <property type="protein sequence ID" value="KAH0540276.1"/>
    <property type="molecule type" value="Genomic_DNA"/>
</dbReference>
<sequence length="70" mass="8169">MEESGIDMGFDLASLTSNEDVNGDYNDYDQVLSMLCDSQEFVYYEIKSRAPNTCRYYFDKQTFHDEEVGQ</sequence>